<evidence type="ECO:0008006" key="10">
    <source>
        <dbReference type="Google" id="ProtNLM"/>
    </source>
</evidence>
<dbReference type="PANTHER" id="PTHR43791">
    <property type="entry name" value="PERMEASE-RELATED"/>
    <property type="match status" value="1"/>
</dbReference>
<dbReference type="OrthoDB" id="1935484at2759"/>
<dbReference type="SUPFAM" id="SSF103473">
    <property type="entry name" value="MFS general substrate transporter"/>
    <property type="match status" value="1"/>
</dbReference>
<dbReference type="PANTHER" id="PTHR43791:SF65">
    <property type="entry name" value="MAJOR FACILITATOR SUPERFAMILY (MFS) PROFILE DOMAIN-CONTAINING PROTEIN-RELATED"/>
    <property type="match status" value="1"/>
</dbReference>
<keyword evidence="2" id="KW-0813">Transport</keyword>
<evidence type="ECO:0000256" key="5">
    <source>
        <dbReference type="ARBA" id="ARBA00023136"/>
    </source>
</evidence>
<dbReference type="InterPro" id="IPR036259">
    <property type="entry name" value="MFS_trans_sf"/>
</dbReference>
<evidence type="ECO:0000256" key="6">
    <source>
        <dbReference type="SAM" id="MobiDB-lite"/>
    </source>
</evidence>
<dbReference type="GO" id="GO:0016020">
    <property type="term" value="C:membrane"/>
    <property type="evidence" value="ECO:0007669"/>
    <property type="project" value="UniProtKB-SubCell"/>
</dbReference>
<evidence type="ECO:0000256" key="4">
    <source>
        <dbReference type="ARBA" id="ARBA00022989"/>
    </source>
</evidence>
<keyword evidence="3 7" id="KW-0812">Transmembrane</keyword>
<feature type="transmembrane region" description="Helical" evidence="7">
    <location>
        <begin position="487"/>
        <end position="508"/>
    </location>
</feature>
<keyword evidence="5 7" id="KW-0472">Membrane</keyword>
<evidence type="ECO:0000313" key="8">
    <source>
        <dbReference type="EMBL" id="RSH89858.1"/>
    </source>
</evidence>
<keyword evidence="4 7" id="KW-1133">Transmembrane helix</keyword>
<feature type="transmembrane region" description="Helical" evidence="7">
    <location>
        <begin position="520"/>
        <end position="543"/>
    </location>
</feature>
<evidence type="ECO:0000256" key="7">
    <source>
        <dbReference type="SAM" id="Phobius"/>
    </source>
</evidence>
<organism evidence="8 9">
    <name type="scientific">Saitozyma podzolica</name>
    <dbReference type="NCBI Taxonomy" id="1890683"/>
    <lineage>
        <taxon>Eukaryota</taxon>
        <taxon>Fungi</taxon>
        <taxon>Dikarya</taxon>
        <taxon>Basidiomycota</taxon>
        <taxon>Agaricomycotina</taxon>
        <taxon>Tremellomycetes</taxon>
        <taxon>Tremellales</taxon>
        <taxon>Trimorphomycetaceae</taxon>
        <taxon>Saitozyma</taxon>
    </lineage>
</organism>
<evidence type="ECO:0000313" key="9">
    <source>
        <dbReference type="Proteomes" id="UP000279259"/>
    </source>
</evidence>
<evidence type="ECO:0000256" key="3">
    <source>
        <dbReference type="ARBA" id="ARBA00022692"/>
    </source>
</evidence>
<dbReference type="Gene3D" id="1.20.1250.20">
    <property type="entry name" value="MFS general substrate transporter like domains"/>
    <property type="match status" value="1"/>
</dbReference>
<protein>
    <recommendedName>
        <fullName evidence="10">Major facilitator superfamily (MFS) profile domain-containing protein</fullName>
    </recommendedName>
</protein>
<feature type="transmembrane region" description="Helical" evidence="7">
    <location>
        <begin position="401"/>
        <end position="421"/>
    </location>
</feature>
<feature type="compositionally biased region" description="Basic and acidic residues" evidence="6">
    <location>
        <begin position="16"/>
        <end position="29"/>
    </location>
</feature>
<keyword evidence="9" id="KW-1185">Reference proteome</keyword>
<reference evidence="8 9" key="1">
    <citation type="submission" date="2018-11" db="EMBL/GenBank/DDBJ databases">
        <title>Genome sequence of Saitozyma podzolica DSM 27192.</title>
        <authorList>
            <person name="Aliyu H."/>
            <person name="Gorte O."/>
            <person name="Ochsenreither K."/>
        </authorList>
    </citation>
    <scope>NUCLEOTIDE SEQUENCE [LARGE SCALE GENOMIC DNA]</scope>
    <source>
        <strain evidence="8 9">DSM 27192</strain>
    </source>
</reference>
<dbReference type="InterPro" id="IPR011701">
    <property type="entry name" value="MFS"/>
</dbReference>
<feature type="transmembrane region" description="Helical" evidence="7">
    <location>
        <begin position="286"/>
        <end position="307"/>
    </location>
</feature>
<gene>
    <name evidence="8" type="ORF">EHS25_001844</name>
</gene>
<accession>A0A427YFI9</accession>
<dbReference type="FunFam" id="1.20.1250.20:FF:000106">
    <property type="entry name" value="MFS transporter, putative"/>
    <property type="match status" value="1"/>
</dbReference>
<dbReference type="Proteomes" id="UP000279259">
    <property type="component" value="Unassembled WGS sequence"/>
</dbReference>
<sequence length="582" mass="65632">MSTVSNDQGFSPDSPDGSRPETIDDKSERDLSVLVQAPPLGAQPLDAEGDKASRPHGLLQYFGVRSAAHDAELDAIATQPSVYDKDEVAAVYLPHEKYEGLSAFDPLFRWTWREEFAVVRKIDYKIMIWVGFMFFSLNIDRGNLSQANSDNFLEDLGLTTNDFNLGNTVFLVSFLLAEIPSQLVSKRLGPDRWIPGQMCLWSIVAGAQFWLNGRSSFLVTRALLGVLQGGFIPDNILYLSYFYKGAELPLRLAWFWVSDSIAGIVAGFLAYGILHLEGYGGRAGWRWLFLFEGLLTLAIGVASFFMMPPSPTQTKAWFRPKGYFTEREEKIIVNRVLRDDPSKGDMHNRQGLSPKMLWKALTDYDMWPIYAIGLTFQVPASPPSAYFTLSLRHLGFSTFQVNLLGIPITVVGMFTLLGITWSSEYFNERALHGLICQAWCLPFLIIEYLDAGTLGNWAQYGVIGLLLSHAIQVAWGSRISNSVRTRTVSAAAYNMFVQISNIIASNIYRADDAPLYHRGNAVLIGFTILNCCIYAFAKVYYILRRRYRLRAWNAMTPEEQQEYLSTTTDEGNKRKDFVDFVH</sequence>
<dbReference type="AlphaFoldDB" id="A0A427YFI9"/>
<comment type="caution">
    <text evidence="8">The sequence shown here is derived from an EMBL/GenBank/DDBJ whole genome shotgun (WGS) entry which is preliminary data.</text>
</comment>
<dbReference type="Pfam" id="PF07690">
    <property type="entry name" value="MFS_1"/>
    <property type="match status" value="1"/>
</dbReference>
<feature type="transmembrane region" description="Helical" evidence="7">
    <location>
        <begin position="253"/>
        <end position="274"/>
    </location>
</feature>
<name>A0A427YFI9_9TREE</name>
<evidence type="ECO:0000256" key="1">
    <source>
        <dbReference type="ARBA" id="ARBA00004141"/>
    </source>
</evidence>
<comment type="subcellular location">
    <subcellularLocation>
        <location evidence="1">Membrane</location>
        <topology evidence="1">Multi-pass membrane protein</topology>
    </subcellularLocation>
</comment>
<dbReference type="EMBL" id="RSCD01000012">
    <property type="protein sequence ID" value="RSH89858.1"/>
    <property type="molecule type" value="Genomic_DNA"/>
</dbReference>
<dbReference type="GO" id="GO:0022857">
    <property type="term" value="F:transmembrane transporter activity"/>
    <property type="evidence" value="ECO:0007669"/>
    <property type="project" value="InterPro"/>
</dbReference>
<feature type="region of interest" description="Disordered" evidence="6">
    <location>
        <begin position="1"/>
        <end position="29"/>
    </location>
</feature>
<feature type="compositionally biased region" description="Polar residues" evidence="6">
    <location>
        <begin position="1"/>
        <end position="11"/>
    </location>
</feature>
<feature type="transmembrane region" description="Helical" evidence="7">
    <location>
        <begin position="457"/>
        <end position="475"/>
    </location>
</feature>
<proteinExistence type="predicted"/>
<evidence type="ECO:0000256" key="2">
    <source>
        <dbReference type="ARBA" id="ARBA00022448"/>
    </source>
</evidence>
<feature type="transmembrane region" description="Helical" evidence="7">
    <location>
        <begin position="367"/>
        <end position="389"/>
    </location>
</feature>